<feature type="domain" description="DUF4833" evidence="2">
    <location>
        <begin position="38"/>
        <end position="172"/>
    </location>
</feature>
<evidence type="ECO:0000259" key="2">
    <source>
        <dbReference type="Pfam" id="PF16117"/>
    </source>
</evidence>
<name>A0A948TMC7_9BACT</name>
<reference evidence="3" key="2">
    <citation type="submission" date="2021-04" db="EMBL/GenBank/DDBJ databases">
        <authorList>
            <person name="Gilroy R."/>
        </authorList>
    </citation>
    <scope>NUCLEOTIDE SEQUENCE</scope>
    <source>
        <strain evidence="3">8470</strain>
    </source>
</reference>
<dbReference type="Pfam" id="PF16117">
    <property type="entry name" value="DUF4833"/>
    <property type="match status" value="1"/>
</dbReference>
<evidence type="ECO:0000256" key="1">
    <source>
        <dbReference type="SAM" id="SignalP"/>
    </source>
</evidence>
<dbReference type="EMBL" id="JAHLFJ010000050">
    <property type="protein sequence ID" value="MBU3856008.1"/>
    <property type="molecule type" value="Genomic_DNA"/>
</dbReference>
<evidence type="ECO:0000313" key="4">
    <source>
        <dbReference type="Proteomes" id="UP000784286"/>
    </source>
</evidence>
<keyword evidence="1" id="KW-0732">Signal</keyword>
<protein>
    <submittedName>
        <fullName evidence="3">DUF4833 domain-containing protein</fullName>
    </submittedName>
</protein>
<accession>A0A948TMC7</accession>
<feature type="chain" id="PRO_5037623578" evidence="1">
    <location>
        <begin position="24"/>
        <end position="175"/>
    </location>
</feature>
<gene>
    <name evidence="3" type="ORF">H9928_05545</name>
</gene>
<feature type="signal peptide" evidence="1">
    <location>
        <begin position="1"/>
        <end position="23"/>
    </location>
</feature>
<sequence>MKKPKLFFFLLTLSALALSPMRASEPEENLYLTPQRLFHIARSINKNLVCYDANLVGGKLDTQKPLNVYWVNREEHMGEKNGLSFIQRKMAYGYKVVAEGNNTSTVTLTAYDGRKLEICQQGAHYVCRTTINGKPAVLKYLYVKVNDRNPLSVDYVELHGESVSSKEKVTERIMN</sequence>
<dbReference type="AlphaFoldDB" id="A0A948TMC7"/>
<proteinExistence type="predicted"/>
<reference evidence="3" key="1">
    <citation type="journal article" date="2021" name="PeerJ">
        <title>Extensive microbial diversity within the chicken gut microbiome revealed by metagenomics and culture.</title>
        <authorList>
            <person name="Gilroy R."/>
            <person name="Ravi A."/>
            <person name="Getino M."/>
            <person name="Pursley I."/>
            <person name="Horton D.L."/>
            <person name="Alikhan N.F."/>
            <person name="Baker D."/>
            <person name="Gharbi K."/>
            <person name="Hall N."/>
            <person name="Watson M."/>
            <person name="Adriaenssens E.M."/>
            <person name="Foster-Nyarko E."/>
            <person name="Jarju S."/>
            <person name="Secka A."/>
            <person name="Antonio M."/>
            <person name="Oren A."/>
            <person name="Chaudhuri R.R."/>
            <person name="La Ragione R."/>
            <person name="Hildebrand F."/>
            <person name="Pallen M.J."/>
        </authorList>
    </citation>
    <scope>NUCLEOTIDE SEQUENCE</scope>
    <source>
        <strain evidence="3">8470</strain>
    </source>
</reference>
<comment type="caution">
    <text evidence="3">The sequence shown here is derived from an EMBL/GenBank/DDBJ whole genome shotgun (WGS) entry which is preliminary data.</text>
</comment>
<dbReference type="Proteomes" id="UP000784286">
    <property type="component" value="Unassembled WGS sequence"/>
</dbReference>
<dbReference type="InterPro" id="IPR032269">
    <property type="entry name" value="DUF4833"/>
</dbReference>
<evidence type="ECO:0000313" key="3">
    <source>
        <dbReference type="EMBL" id="MBU3856008.1"/>
    </source>
</evidence>
<organism evidence="3 4">
    <name type="scientific">Candidatus Phocaeicola excrementipullorum</name>
    <dbReference type="NCBI Taxonomy" id="2838731"/>
    <lineage>
        <taxon>Bacteria</taxon>
        <taxon>Pseudomonadati</taxon>
        <taxon>Bacteroidota</taxon>
        <taxon>Bacteroidia</taxon>
        <taxon>Bacteroidales</taxon>
        <taxon>Bacteroidaceae</taxon>
        <taxon>Phocaeicola</taxon>
    </lineage>
</organism>